<evidence type="ECO:0000256" key="1">
    <source>
        <dbReference type="SAM" id="MobiDB-lite"/>
    </source>
</evidence>
<evidence type="ECO:0000259" key="2">
    <source>
        <dbReference type="Pfam" id="PF00723"/>
    </source>
</evidence>
<accession>A0ABV9ZDT9</accession>
<dbReference type="Gene3D" id="1.50.10.10">
    <property type="match status" value="1"/>
</dbReference>
<dbReference type="Pfam" id="PF19291">
    <property type="entry name" value="TREH_N"/>
    <property type="match status" value="1"/>
</dbReference>
<dbReference type="PANTHER" id="PTHR31616:SF10">
    <property type="entry name" value="TREHALASE"/>
    <property type="match status" value="1"/>
</dbReference>
<dbReference type="PANTHER" id="PTHR31616">
    <property type="entry name" value="TREHALASE"/>
    <property type="match status" value="1"/>
</dbReference>
<feature type="domain" description="Trehalase-like N-terminal" evidence="3">
    <location>
        <begin position="33"/>
        <end position="192"/>
    </location>
</feature>
<dbReference type="SUPFAM" id="SSF48208">
    <property type="entry name" value="Six-hairpin glycosidases"/>
    <property type="match status" value="1"/>
</dbReference>
<reference evidence="5" key="1">
    <citation type="journal article" date="2019" name="Int. J. Syst. Evol. Microbiol.">
        <title>The Global Catalogue of Microorganisms (GCM) 10K type strain sequencing project: providing services to taxonomists for standard genome sequencing and annotation.</title>
        <authorList>
            <consortium name="The Broad Institute Genomics Platform"/>
            <consortium name="The Broad Institute Genome Sequencing Center for Infectious Disease"/>
            <person name="Wu L."/>
            <person name="Ma J."/>
        </authorList>
    </citation>
    <scope>NUCLEOTIDE SEQUENCE [LARGE SCALE GENOMIC DNA]</scope>
    <source>
        <strain evidence="5">XZYJ18</strain>
    </source>
</reference>
<dbReference type="InterPro" id="IPR008928">
    <property type="entry name" value="6-hairpin_glycosidase_sf"/>
</dbReference>
<gene>
    <name evidence="4" type="ORF">ACFPK1_08580</name>
</gene>
<dbReference type="Pfam" id="PF00723">
    <property type="entry name" value="Glyco_hydro_15"/>
    <property type="match status" value="1"/>
</dbReference>
<dbReference type="Proteomes" id="UP001596175">
    <property type="component" value="Unassembled WGS sequence"/>
</dbReference>
<evidence type="ECO:0000313" key="4">
    <source>
        <dbReference type="EMBL" id="MFC5138283.1"/>
    </source>
</evidence>
<feature type="region of interest" description="Disordered" evidence="1">
    <location>
        <begin position="1"/>
        <end position="24"/>
    </location>
</feature>
<evidence type="ECO:0000313" key="5">
    <source>
        <dbReference type="Proteomes" id="UP001596175"/>
    </source>
</evidence>
<keyword evidence="4" id="KW-0378">Hydrolase</keyword>
<dbReference type="InterPro" id="IPR045582">
    <property type="entry name" value="Trehalase-like_N"/>
</dbReference>
<dbReference type="EMBL" id="JBHSKG010000003">
    <property type="protein sequence ID" value="MFC5138283.1"/>
    <property type="molecule type" value="Genomic_DNA"/>
</dbReference>
<sequence length="618" mass="66881">MTTQEVPPAQPAGPSRDVSDGSTATLASPQVLREYALLADGERGALLGPRGDIVWMCAPRWDSPAVFAGLLAAPGHYDLTPTERYVWGGHYEDASLIWRSRWMTDGGPVESREALALPADRDRLVLLRRVLADDVPASVHVVLDPRGEYGRHPLTELHRDDAGCWTGRIGDLRMRWRGGGDAVPVTVDGGTRLELEIVVPPGRQHDLVLEIGLRLPDQAPDPDLTWRETETRWQANVPASSRLIGAAPRDAAHAAAVLRGMTTSSGAMVAAATTSLPERPGGRANFDYRYTWVRDQCYAGRAAALAGLDDLLDDAVRFLGARLLDDGPRLAPAYAVDGGPVPDETHLGVSGYPGGGDRIGNRGGHQFQLDAFGEMLLLLAAAAERGRLDADGWRAVEIAVTAIEQRWRQPDAGVWELEDREWTHSRLVCVAGLRAVSATTGRGTAGRWSALADTILAYTACTSTHPSGRWQRAADDPRPDGALLLAAIRGALPADDPRSRATLEAYLRELTSEGYAYRFRVDDRPLGDAEGAFLLCNFITALACQQQGDALCARHFFERGRSACGPPGLLTEEFDVTQRQLRGNLPQAFVHALLLEAATVLAPLEDGAPSTTHRTEER</sequence>
<keyword evidence="5" id="KW-1185">Reference proteome</keyword>
<proteinExistence type="predicted"/>
<protein>
    <submittedName>
        <fullName evidence="4">Glycoside hydrolase family 15 protein</fullName>
    </submittedName>
</protein>
<dbReference type="InterPro" id="IPR012341">
    <property type="entry name" value="6hp_glycosidase-like_sf"/>
</dbReference>
<dbReference type="InterPro" id="IPR011613">
    <property type="entry name" value="GH15-like"/>
</dbReference>
<evidence type="ECO:0000259" key="3">
    <source>
        <dbReference type="Pfam" id="PF19291"/>
    </source>
</evidence>
<comment type="caution">
    <text evidence="4">The sequence shown here is derived from an EMBL/GenBank/DDBJ whole genome shotgun (WGS) entry which is preliminary data.</text>
</comment>
<dbReference type="RefSeq" id="WP_378020494.1">
    <property type="nucleotide sequence ID" value="NZ_JBHSKG010000003.1"/>
</dbReference>
<name>A0ABV9ZDT9_9PSEU</name>
<feature type="domain" description="GH15-like" evidence="2">
    <location>
        <begin position="263"/>
        <end position="598"/>
    </location>
</feature>
<organism evidence="4 5">
    <name type="scientific">Actinomycetospora rhizophila</name>
    <dbReference type="NCBI Taxonomy" id="1416876"/>
    <lineage>
        <taxon>Bacteria</taxon>
        <taxon>Bacillati</taxon>
        <taxon>Actinomycetota</taxon>
        <taxon>Actinomycetes</taxon>
        <taxon>Pseudonocardiales</taxon>
        <taxon>Pseudonocardiaceae</taxon>
        <taxon>Actinomycetospora</taxon>
    </lineage>
</organism>
<dbReference type="GO" id="GO:0016787">
    <property type="term" value="F:hydrolase activity"/>
    <property type="evidence" value="ECO:0007669"/>
    <property type="project" value="UniProtKB-KW"/>
</dbReference>